<feature type="compositionally biased region" description="Acidic residues" evidence="1">
    <location>
        <begin position="139"/>
        <end position="171"/>
    </location>
</feature>
<gene>
    <name evidence="2" type="ORF">FB45DRAFT_952011</name>
</gene>
<evidence type="ECO:0000313" key="2">
    <source>
        <dbReference type="EMBL" id="KAJ7605819.1"/>
    </source>
</evidence>
<dbReference type="EMBL" id="JARKIF010000067">
    <property type="protein sequence ID" value="KAJ7605819.1"/>
    <property type="molecule type" value="Genomic_DNA"/>
</dbReference>
<evidence type="ECO:0000256" key="1">
    <source>
        <dbReference type="SAM" id="MobiDB-lite"/>
    </source>
</evidence>
<reference evidence="2" key="1">
    <citation type="submission" date="2023-03" db="EMBL/GenBank/DDBJ databases">
        <title>Massive genome expansion in bonnet fungi (Mycena s.s.) driven by repeated elements and novel gene families across ecological guilds.</title>
        <authorList>
            <consortium name="Lawrence Berkeley National Laboratory"/>
            <person name="Harder C.B."/>
            <person name="Miyauchi S."/>
            <person name="Viragh M."/>
            <person name="Kuo A."/>
            <person name="Thoen E."/>
            <person name="Andreopoulos B."/>
            <person name="Lu D."/>
            <person name="Skrede I."/>
            <person name="Drula E."/>
            <person name="Henrissat B."/>
            <person name="Morin E."/>
            <person name="Kohler A."/>
            <person name="Barry K."/>
            <person name="LaButti K."/>
            <person name="Morin E."/>
            <person name="Salamov A."/>
            <person name="Lipzen A."/>
            <person name="Mereny Z."/>
            <person name="Hegedus B."/>
            <person name="Baldrian P."/>
            <person name="Stursova M."/>
            <person name="Weitz H."/>
            <person name="Taylor A."/>
            <person name="Grigoriev I.V."/>
            <person name="Nagy L.G."/>
            <person name="Martin F."/>
            <person name="Kauserud H."/>
        </authorList>
    </citation>
    <scope>NUCLEOTIDE SEQUENCE</scope>
    <source>
        <strain evidence="2">9284</strain>
    </source>
</reference>
<proteinExistence type="predicted"/>
<accession>A0AAD7F963</accession>
<keyword evidence="3" id="KW-1185">Reference proteome</keyword>
<feature type="region of interest" description="Disordered" evidence="1">
    <location>
        <begin position="118"/>
        <end position="202"/>
    </location>
</feature>
<sequence length="279" mass="30562">MSLDEFSALPLHLQRRIDKAFDHACVGPSESDSHGGGFIPASPSPDASRIPLSSIPAALQLLDLPPDDEQVLTVFKNAASGWQASSNDVEMDGGTEEDSLYVSRDDWRSVLAVLLEPGGGDEYADSDDAPPRDSYANSNDDEDEDDEVDPADEYQEPEASDDDSDSDEYMEEPAPSTSKRTRRRSSSSSSLSSATPKKLTARQRQTCLDTYALFFPSASESELPNQRIMIKDIQRLTKLIGDTIKSDELIEMLDEFSTAPDKSMSFDDFGLMMLSAKLA</sequence>
<dbReference type="AlphaFoldDB" id="A0AAD7F963"/>
<protein>
    <recommendedName>
        <fullName evidence="4">EF-hand domain-containing protein</fullName>
    </recommendedName>
</protein>
<dbReference type="Proteomes" id="UP001221142">
    <property type="component" value="Unassembled WGS sequence"/>
</dbReference>
<evidence type="ECO:0000313" key="3">
    <source>
        <dbReference type="Proteomes" id="UP001221142"/>
    </source>
</evidence>
<name>A0AAD7F963_9AGAR</name>
<feature type="region of interest" description="Disordered" evidence="1">
    <location>
        <begin position="28"/>
        <end position="51"/>
    </location>
</feature>
<evidence type="ECO:0008006" key="4">
    <source>
        <dbReference type="Google" id="ProtNLM"/>
    </source>
</evidence>
<comment type="caution">
    <text evidence="2">The sequence shown here is derived from an EMBL/GenBank/DDBJ whole genome shotgun (WGS) entry which is preliminary data.</text>
</comment>
<feature type="compositionally biased region" description="Low complexity" evidence="1">
    <location>
        <begin position="186"/>
        <end position="198"/>
    </location>
</feature>
<feature type="region of interest" description="Disordered" evidence="1">
    <location>
        <begin position="78"/>
        <end position="97"/>
    </location>
</feature>
<organism evidence="2 3">
    <name type="scientific">Roridomyces roridus</name>
    <dbReference type="NCBI Taxonomy" id="1738132"/>
    <lineage>
        <taxon>Eukaryota</taxon>
        <taxon>Fungi</taxon>
        <taxon>Dikarya</taxon>
        <taxon>Basidiomycota</taxon>
        <taxon>Agaricomycotina</taxon>
        <taxon>Agaricomycetes</taxon>
        <taxon>Agaricomycetidae</taxon>
        <taxon>Agaricales</taxon>
        <taxon>Marasmiineae</taxon>
        <taxon>Mycenaceae</taxon>
        <taxon>Roridomyces</taxon>
    </lineage>
</organism>